<dbReference type="STRING" id="1890364.A0A2P6MZP4"/>
<feature type="region of interest" description="Disordered" evidence="5">
    <location>
        <begin position="1"/>
        <end position="49"/>
    </location>
</feature>
<dbReference type="InParanoid" id="A0A2P6MZP4"/>
<feature type="compositionally biased region" description="Basic and acidic residues" evidence="5">
    <location>
        <begin position="1567"/>
        <end position="1578"/>
    </location>
</feature>
<feature type="domain" description="Starch synthase catalytic" evidence="7">
    <location>
        <begin position="1067"/>
        <end position="1297"/>
    </location>
</feature>
<organism evidence="8 9">
    <name type="scientific">Planoprotostelium fungivorum</name>
    <dbReference type="NCBI Taxonomy" id="1890364"/>
    <lineage>
        <taxon>Eukaryota</taxon>
        <taxon>Amoebozoa</taxon>
        <taxon>Evosea</taxon>
        <taxon>Variosea</taxon>
        <taxon>Cavosteliida</taxon>
        <taxon>Cavosteliaceae</taxon>
        <taxon>Planoprotostelium</taxon>
    </lineage>
</organism>
<gene>
    <name evidence="8" type="ORF">PROFUN_14578</name>
</gene>
<protein>
    <submittedName>
        <fullName evidence="8">Alpha amylase domain-containing protein</fullName>
    </submittedName>
</protein>
<keyword evidence="4" id="KW-0934">Plastid</keyword>
<evidence type="ECO:0000256" key="4">
    <source>
        <dbReference type="ARBA" id="ARBA00023234"/>
    </source>
</evidence>
<dbReference type="InterPro" id="IPR013534">
    <property type="entry name" value="Starch_synth_cat_dom"/>
</dbReference>
<evidence type="ECO:0000259" key="6">
    <source>
        <dbReference type="Pfam" id="PF00534"/>
    </source>
</evidence>
<dbReference type="Pfam" id="PF08323">
    <property type="entry name" value="Glyco_transf_5"/>
    <property type="match status" value="1"/>
</dbReference>
<dbReference type="Gene3D" id="3.20.20.80">
    <property type="entry name" value="Glycosidases"/>
    <property type="match status" value="1"/>
</dbReference>
<evidence type="ECO:0000256" key="5">
    <source>
        <dbReference type="SAM" id="MobiDB-lite"/>
    </source>
</evidence>
<sequence length="1584" mass="177982">VGGQTQSYVVDDPTTMANKYTERRENQPEERPMTSAQTSRTAAPMATAQASRTVGPNILFNNAPAVDTLGKAGTGTEELSPLHLEKLENQVVEQEAEVKNMVILDPATAYRREFYKERNEVKNSEFVRRGDNGILVDHLPSWFDVFIYWGDVPREEGQVNIPIEFVCLANSARGHYDFALQMSLVHQLKTLLKSPESVSQHLRFIVDTWISARSFVIESKCFEYLRSEFDSFRKVRWTEKIYGEYVQDIIASRGNDFDFNQIIVTLESELLLLRRVKHLPSLDLIERLLVSLLGDDRVPARESAVRLLNILHDGHDFQSLQALTPVIRTIGDSFVVEVDIGDSTIEEGGAYLLVYGPSLSGGSKSVLSRYTPALRGTRLRVSQLPSFKKAGYYDWRFVTVNKDGQFVPLLSRSLDLNKIQGRVIVHPPIRDEIMHEISVELQGCEWDRSGKLTRRGSFASVSKALHELKRSFGISTVYINGALERNQGAPIFSVTDRSAPAKSLGGSKDFDELLSTAKDTKIKILVDATARISGKGMNRKYKNLLCKTVDSETDSIIIHPATDGNDFRWEDCAHLNWRKKAVWDLTVNEIRQWAARGVSGVRLDSAQSWPLILRPNLAELLRVDNDGERHYTHQEIMDGEIVLPSTNEGYKYGYFGTAASNTYANPFFIKMTREIWRDYPNFVFLAEVFWNREGEAIKSGLVPYSNGLARSVTSIFNLGLHKDGSLSYLATRKSVSVFYDWYQIERASYPQNSMLIYPSSSHHIHYPTSMYGSGSWAAVDLMAFLPETPMTFVGEQMGWMRNYDSNAGRFVYPNIQPSTGDLGGIRGHYEHRMLLRRNTPVLREGGMIPIFAFYKQGWHDRVFAFARFTRGQEGPNLALVAINFNDAESYFHLDLSPLKEICETGDYIYRVVDLINPTNPPIYYTPDEFLYENDYSRLAPYASLCKGVFIQAASPTSQRVLFEHSMARLKAKIKYDVAPTKNMIYDLLYNGFGSFSAFSKATQSLITQSGSLAETTLPEDLQKVLYFMSTLGEDGVAPAKIVSYLSQLKKKNDNQLVQKWNTLGPLVFVTPEIGRFSTVGGVGVMVNELTQALAALGAEVHVISPYYNYDRKGKTGYLKDEGIVYKQNLITFVGNEYLEVGVHYGFEHGVHLHFLHNYKYFTTPYQAGSPVYQLSSIVLMAKASLELCCQLRIFPSVIICNDWYTGLIPAYGKKSGAFGNTFNGTTFFYLVHNLEEGYEGKIYPEQDLGYIHHLPAELVNEGYPARNVINASLSALLCSDQWGTVSLSYRNDLIRVSPLGGLLKSFRQPFAHLNGVRLQERLAILNKVASSHEDAKAKLQKKYFDNVDPTIPIFCFVGRIVLQKGVHIILNAVHELISATKGNIQIIIGGMASMKDPYAAQCAWSMQGLRKQYPTNFWADPNEFFTDGALVNYGSDFGLMPSLFEPSGVVQQEFFAGGTPVIAFKTGGLKDSVFEFNPSTGVGNGFTFEAHAHQDFVQAMKRALAVYSVPADYARLRESTRGTVLDVAKVAIGWMGEFVRLRGRVWAPEEEVRVYDEQITGNAEPSAPERKPIEHDKPAVAAKQ</sequence>
<dbReference type="OrthoDB" id="10263625at2759"/>
<dbReference type="GO" id="GO:0016757">
    <property type="term" value="F:glycosyltransferase activity"/>
    <property type="evidence" value="ECO:0007669"/>
    <property type="project" value="UniProtKB-KW"/>
</dbReference>
<dbReference type="PANTHER" id="PTHR45825:SF11">
    <property type="entry name" value="ALPHA AMYLASE DOMAIN-CONTAINING PROTEIN"/>
    <property type="match status" value="1"/>
</dbReference>
<keyword evidence="3" id="KW-0808">Transferase</keyword>
<keyword evidence="9" id="KW-1185">Reference proteome</keyword>
<name>A0A2P6MZP4_9EUKA</name>
<dbReference type="PANTHER" id="PTHR45825">
    <property type="entry name" value="GRANULE-BOUND STARCH SYNTHASE 1, CHLOROPLASTIC/AMYLOPLASTIC"/>
    <property type="match status" value="1"/>
</dbReference>
<evidence type="ECO:0000256" key="1">
    <source>
        <dbReference type="ARBA" id="ARBA00004602"/>
    </source>
</evidence>
<evidence type="ECO:0000256" key="3">
    <source>
        <dbReference type="ARBA" id="ARBA00022679"/>
    </source>
</evidence>
<dbReference type="SUPFAM" id="SSF53756">
    <property type="entry name" value="UDP-Glycosyltransferase/glycogen phosphorylase"/>
    <property type="match status" value="1"/>
</dbReference>
<feature type="domain" description="Glycosyl transferase family 1" evidence="6">
    <location>
        <begin position="1350"/>
        <end position="1506"/>
    </location>
</feature>
<dbReference type="CDD" id="cd03791">
    <property type="entry name" value="GT5_Glycogen_synthase_DULL1-like"/>
    <property type="match status" value="1"/>
</dbReference>
<dbReference type="SUPFAM" id="SSF51445">
    <property type="entry name" value="(Trans)glycosidases"/>
    <property type="match status" value="1"/>
</dbReference>
<proteinExistence type="predicted"/>
<dbReference type="InterPro" id="IPR001296">
    <property type="entry name" value="Glyco_trans_1"/>
</dbReference>
<dbReference type="Proteomes" id="UP000241769">
    <property type="component" value="Unassembled WGS sequence"/>
</dbReference>
<evidence type="ECO:0000256" key="2">
    <source>
        <dbReference type="ARBA" id="ARBA00022676"/>
    </source>
</evidence>
<comment type="subcellular location">
    <subcellularLocation>
        <location evidence="1">Plastid</location>
        <location evidence="1">Amyloplast</location>
    </subcellularLocation>
</comment>
<keyword evidence="2" id="KW-0328">Glycosyltransferase</keyword>
<evidence type="ECO:0000313" key="8">
    <source>
        <dbReference type="EMBL" id="PRP77143.1"/>
    </source>
</evidence>
<dbReference type="Pfam" id="PF00534">
    <property type="entry name" value="Glycos_transf_1"/>
    <property type="match status" value="1"/>
</dbReference>
<dbReference type="InterPro" id="IPR017853">
    <property type="entry name" value="GH"/>
</dbReference>
<dbReference type="EMBL" id="MDYQ01000278">
    <property type="protein sequence ID" value="PRP77143.1"/>
    <property type="molecule type" value="Genomic_DNA"/>
</dbReference>
<reference evidence="8 9" key="1">
    <citation type="journal article" date="2018" name="Genome Biol. Evol.">
        <title>Multiple Roots of Fruiting Body Formation in Amoebozoa.</title>
        <authorList>
            <person name="Hillmann F."/>
            <person name="Forbes G."/>
            <person name="Novohradska S."/>
            <person name="Ferling I."/>
            <person name="Riege K."/>
            <person name="Groth M."/>
            <person name="Westermann M."/>
            <person name="Marz M."/>
            <person name="Spaller T."/>
            <person name="Winckler T."/>
            <person name="Schaap P."/>
            <person name="Glockner G."/>
        </authorList>
    </citation>
    <scope>NUCLEOTIDE SEQUENCE [LARGE SCALE GENOMIC DNA]</scope>
    <source>
        <strain evidence="8 9">Jena</strain>
    </source>
</reference>
<evidence type="ECO:0000313" key="9">
    <source>
        <dbReference type="Proteomes" id="UP000241769"/>
    </source>
</evidence>
<feature type="non-terminal residue" evidence="8">
    <location>
        <position position="1"/>
    </location>
</feature>
<dbReference type="Gene3D" id="3.40.50.2000">
    <property type="entry name" value="Glycogen Phosphorylase B"/>
    <property type="match status" value="2"/>
</dbReference>
<feature type="region of interest" description="Disordered" evidence="5">
    <location>
        <begin position="1557"/>
        <end position="1584"/>
    </location>
</feature>
<evidence type="ECO:0000259" key="7">
    <source>
        <dbReference type="Pfam" id="PF08323"/>
    </source>
</evidence>
<feature type="compositionally biased region" description="Basic and acidic residues" evidence="5">
    <location>
        <begin position="20"/>
        <end position="32"/>
    </location>
</feature>
<accession>A0A2P6MZP4</accession>
<comment type="caution">
    <text evidence="8">The sequence shown here is derived from an EMBL/GenBank/DDBJ whole genome shotgun (WGS) entry which is preliminary data.</text>
</comment>
<keyword evidence="4" id="KW-0035">Amyloplast</keyword>